<gene>
    <name evidence="2" type="ORF">C1O66_01860</name>
</gene>
<dbReference type="Pfam" id="PF03061">
    <property type="entry name" value="4HBT"/>
    <property type="match status" value="1"/>
</dbReference>
<dbReference type="CDD" id="cd03443">
    <property type="entry name" value="PaaI_thioesterase"/>
    <property type="match status" value="1"/>
</dbReference>
<dbReference type="AlphaFoldDB" id="A0A2N8L371"/>
<dbReference type="OrthoDB" id="8588611at2"/>
<dbReference type="GO" id="GO:0061522">
    <property type="term" value="F:1,4-dihydroxy-2-naphthoyl-CoA thioesterase activity"/>
    <property type="evidence" value="ECO:0007669"/>
    <property type="project" value="TreeGrafter"/>
</dbReference>
<dbReference type="Proteomes" id="UP000235916">
    <property type="component" value="Unassembled WGS sequence"/>
</dbReference>
<reference evidence="2 3" key="1">
    <citation type="submission" date="2018-01" db="EMBL/GenBank/DDBJ databases">
        <title>Draft genome sequence of Paucibacter aquatile CR182 isolated from freshwater of the Nakdong River.</title>
        <authorList>
            <person name="Choi A."/>
            <person name="Chung E.J."/>
        </authorList>
    </citation>
    <scope>NUCLEOTIDE SEQUENCE [LARGE SCALE GENOMIC DNA]</scope>
    <source>
        <strain evidence="2 3">CR182</strain>
    </source>
</reference>
<dbReference type="SUPFAM" id="SSF54637">
    <property type="entry name" value="Thioesterase/thiol ester dehydrase-isomerase"/>
    <property type="match status" value="1"/>
</dbReference>
<accession>A0A2N8L371</accession>
<dbReference type="EMBL" id="POSP01000001">
    <property type="protein sequence ID" value="PND40153.1"/>
    <property type="molecule type" value="Genomic_DNA"/>
</dbReference>
<dbReference type="RefSeq" id="WP_102766287.1">
    <property type="nucleotide sequence ID" value="NZ_POSP01000001.1"/>
</dbReference>
<dbReference type="PANTHER" id="PTHR43240">
    <property type="entry name" value="1,4-DIHYDROXY-2-NAPHTHOYL-COA THIOESTERASE 1"/>
    <property type="match status" value="1"/>
</dbReference>
<dbReference type="Gene3D" id="3.10.129.10">
    <property type="entry name" value="Hotdog Thioesterase"/>
    <property type="match status" value="1"/>
</dbReference>
<organism evidence="2 3">
    <name type="scientific">Kinneretia aquatilis</name>
    <dbReference type="NCBI Taxonomy" id="2070761"/>
    <lineage>
        <taxon>Bacteria</taxon>
        <taxon>Pseudomonadati</taxon>
        <taxon>Pseudomonadota</taxon>
        <taxon>Betaproteobacteria</taxon>
        <taxon>Burkholderiales</taxon>
        <taxon>Sphaerotilaceae</taxon>
        <taxon>Roseateles</taxon>
    </lineage>
</organism>
<feature type="domain" description="Thioesterase" evidence="1">
    <location>
        <begin position="53"/>
        <end position="129"/>
    </location>
</feature>
<evidence type="ECO:0000313" key="3">
    <source>
        <dbReference type="Proteomes" id="UP000235916"/>
    </source>
</evidence>
<dbReference type="PANTHER" id="PTHR43240:SF10">
    <property type="entry name" value="BLL4964 PROTEIN"/>
    <property type="match status" value="1"/>
</dbReference>
<comment type="caution">
    <text evidence="2">The sequence shown here is derived from an EMBL/GenBank/DDBJ whole genome shotgun (WGS) entry which is preliminary data.</text>
</comment>
<dbReference type="InterPro" id="IPR006683">
    <property type="entry name" value="Thioestr_dom"/>
</dbReference>
<evidence type="ECO:0000259" key="1">
    <source>
        <dbReference type="Pfam" id="PF03061"/>
    </source>
</evidence>
<sequence length="144" mass="15303">MTRLHQAPPRPSQAELADFLAREFPQSKCSIEALGPRSATVRHPVGESELRPGGTVSGPVLMTVADVALYVAILGEIGIVPLTVTTSLNINFLRKPAGDRDILGVCTLMKLGRTLAVGEVSLYSEGSDEPVAHVVGTYAIPRKD</sequence>
<protein>
    <submittedName>
        <fullName evidence="2">Thioesterase</fullName>
    </submittedName>
</protein>
<dbReference type="GO" id="GO:0005829">
    <property type="term" value="C:cytosol"/>
    <property type="evidence" value="ECO:0007669"/>
    <property type="project" value="TreeGrafter"/>
</dbReference>
<keyword evidence="3" id="KW-1185">Reference proteome</keyword>
<dbReference type="InterPro" id="IPR029069">
    <property type="entry name" value="HotDog_dom_sf"/>
</dbReference>
<evidence type="ECO:0000313" key="2">
    <source>
        <dbReference type="EMBL" id="PND40153.1"/>
    </source>
</evidence>
<name>A0A2N8L371_9BURK</name>
<proteinExistence type="predicted"/>